<accession>A0A081KAU6</accession>
<dbReference type="SMART" id="SM00248">
    <property type="entry name" value="ANK"/>
    <property type="match status" value="3"/>
</dbReference>
<feature type="compositionally biased region" description="Polar residues" evidence="3">
    <location>
        <begin position="757"/>
        <end position="768"/>
    </location>
</feature>
<evidence type="ECO:0000256" key="1">
    <source>
        <dbReference type="ARBA" id="ARBA00022737"/>
    </source>
</evidence>
<evidence type="ECO:0000256" key="3">
    <source>
        <dbReference type="SAM" id="MobiDB-lite"/>
    </source>
</evidence>
<dbReference type="InterPro" id="IPR051637">
    <property type="entry name" value="Ank_repeat_dom-contain_49"/>
</dbReference>
<dbReference type="SUPFAM" id="SSF48403">
    <property type="entry name" value="Ankyrin repeat"/>
    <property type="match status" value="1"/>
</dbReference>
<keyword evidence="1" id="KW-0677">Repeat</keyword>
<feature type="compositionally biased region" description="Polar residues" evidence="3">
    <location>
        <begin position="718"/>
        <end position="731"/>
    </location>
</feature>
<keyword evidence="5" id="KW-1185">Reference proteome</keyword>
<feature type="compositionally biased region" description="Polar residues" evidence="3">
    <location>
        <begin position="406"/>
        <end position="425"/>
    </location>
</feature>
<dbReference type="InterPro" id="IPR002110">
    <property type="entry name" value="Ankyrin_rpt"/>
</dbReference>
<comment type="caution">
    <text evidence="4">The sequence shown here is derived from an EMBL/GenBank/DDBJ whole genome shotgun (WGS) entry which is preliminary data.</text>
</comment>
<dbReference type="Proteomes" id="UP000027997">
    <property type="component" value="Unassembled WGS sequence"/>
</dbReference>
<feature type="region of interest" description="Disordered" evidence="3">
    <location>
        <begin position="718"/>
        <end position="770"/>
    </location>
</feature>
<evidence type="ECO:0000256" key="2">
    <source>
        <dbReference type="ARBA" id="ARBA00023043"/>
    </source>
</evidence>
<dbReference type="PANTHER" id="PTHR24180:SF45">
    <property type="entry name" value="POLY [ADP-RIBOSE] POLYMERASE TANKYRASE"/>
    <property type="match status" value="1"/>
</dbReference>
<gene>
    <name evidence="4" type="ORF">GV64_11425</name>
</gene>
<dbReference type="PANTHER" id="PTHR24180">
    <property type="entry name" value="CYCLIN-DEPENDENT KINASE INHIBITOR 2C-RELATED"/>
    <property type="match status" value="1"/>
</dbReference>
<evidence type="ECO:0000313" key="4">
    <source>
        <dbReference type="EMBL" id="KEI71272.1"/>
    </source>
</evidence>
<feature type="compositionally biased region" description="Polar residues" evidence="3">
    <location>
        <begin position="58"/>
        <end position="72"/>
    </location>
</feature>
<keyword evidence="2" id="KW-0040">ANK repeat</keyword>
<protein>
    <recommendedName>
        <fullName evidence="6">Ankyrin</fullName>
    </recommendedName>
</protein>
<sequence>MADPSNSLVTNPTQQIFQAEGSTISMGEGKTARAFLRSAGTFNVEQAFSPQPVDNEKQMGSSLTERSSITTQEHSKTTKEALSPAQKLAGRLREYYIDVKTLGMFEYHFFEQLPEALKSIYMDCKNDLLKFINIDCAENPSQEEEALLSRHLPLRLTEILNEIIRQSTIITLEETEWLVPLLLLLDEFKILLPSRENRKFIRPMYQFACTVHDNDRLPVDRRLSILMFMQENGELLDFTASEYRLFESLIKSLLDNHQPAHEAEPAILLEATHIDEPPSTGALTALQEDAPTRPGSGGITHSRPNPEQQQAEATVNTPVTSDALTEPAVHEVAKESSRKPEPKQNLSVPRKKDRKKKQKPPEDEIDAALREIRELETKPAAKKRASKAPDVNHEQKCLNLRKGSLDGTTQQLPADNSNAPNSDSARTQFFDLLDGDVKAQSRHFTELANNGCNPNQPATVTVDKTPLNTTPLLYAMHRYDELLERKMFASETERKDLQEKMANIEESFFNLLSTDRTGIDQPGQCLRGENFPAKTPKVMNMTPFQFALSRQLIPFARTLRSFGADPNTVLNIGSRQYAPAHIASMAINESTELIFQILLSPQAVSPVKESDIPRTDLSVITMDASTPLHVLAKTEVMRLQDWEKDGIQVEPQWLDQDFRNLSRITEMLRAHHLNVGKKNKSGQTAKAYFTHLTNRKITSEQLKQDALKKFAPLFTEQGTGPVQAKASNPVSSPHEKPLPTPDSALSGEAHKKKKPQSHQNDVGTTVSTLPAVAPTPTISTHPLEELSRYSIMLGLGWIDKAMEKLTAENINALIPRKEITPLLDVFNHTVKLQKHHVNSMIEKDCDFNAHCPCTISGERLNTSIGLYAVHKVADLSSSTLSEQDQEARKDAIFHNLNLLIKAGVDINMPAEFLTEDIFSGLTTEPVMIYTPVQLAAVKKQHEMIKFLLKHEANPNKPLRPGNLECYPIHVACMKFSLPGSIETLSALFSPGKFHTDPNLLTYDNSTPVHCLVEAAIMKLKKLETTYSTYTEKRICNIQRSHIAFMEINELKQMTSILRQHGTDFDQPNSHSQTALELFRTRVKEAMLAPEVKEDMKRLDVFFTASEPPAVRPISTQTGRVNKAKWR</sequence>
<feature type="region of interest" description="Disordered" evidence="3">
    <location>
        <begin position="47"/>
        <end position="83"/>
    </location>
</feature>
<feature type="compositionally biased region" description="Polar residues" evidence="3">
    <location>
        <begin position="302"/>
        <end position="323"/>
    </location>
</feature>
<feature type="compositionally biased region" description="Basic and acidic residues" evidence="3">
    <location>
        <begin position="359"/>
        <end position="379"/>
    </location>
</feature>
<name>A0A081KAU6_9GAMM</name>
<evidence type="ECO:0000313" key="5">
    <source>
        <dbReference type="Proteomes" id="UP000027997"/>
    </source>
</evidence>
<dbReference type="EMBL" id="JOJP01000001">
    <property type="protein sequence ID" value="KEI71272.1"/>
    <property type="molecule type" value="Genomic_DNA"/>
</dbReference>
<dbReference type="Pfam" id="PF00023">
    <property type="entry name" value="Ank"/>
    <property type="match status" value="1"/>
</dbReference>
<feature type="compositionally biased region" description="Basic and acidic residues" evidence="3">
    <location>
        <begin position="328"/>
        <end position="342"/>
    </location>
</feature>
<evidence type="ECO:0008006" key="6">
    <source>
        <dbReference type="Google" id="ProtNLM"/>
    </source>
</evidence>
<dbReference type="Gene3D" id="1.25.40.20">
    <property type="entry name" value="Ankyrin repeat-containing domain"/>
    <property type="match status" value="2"/>
</dbReference>
<organism evidence="4 5">
    <name type="scientific">Endozoicomonas elysicola</name>
    <dbReference type="NCBI Taxonomy" id="305900"/>
    <lineage>
        <taxon>Bacteria</taxon>
        <taxon>Pseudomonadati</taxon>
        <taxon>Pseudomonadota</taxon>
        <taxon>Gammaproteobacteria</taxon>
        <taxon>Oceanospirillales</taxon>
        <taxon>Endozoicomonadaceae</taxon>
        <taxon>Endozoicomonas</taxon>
    </lineage>
</organism>
<feature type="region of interest" description="Disordered" evidence="3">
    <location>
        <begin position="287"/>
        <end position="425"/>
    </location>
</feature>
<dbReference type="AlphaFoldDB" id="A0A081KAU6"/>
<feature type="compositionally biased region" description="Basic residues" evidence="3">
    <location>
        <begin position="349"/>
        <end position="358"/>
    </location>
</feature>
<proteinExistence type="predicted"/>
<dbReference type="RefSeq" id="WP_020582845.1">
    <property type="nucleotide sequence ID" value="NZ_JOJP01000001.1"/>
</dbReference>
<dbReference type="InterPro" id="IPR036770">
    <property type="entry name" value="Ankyrin_rpt-contain_sf"/>
</dbReference>
<reference evidence="4 5" key="1">
    <citation type="submission" date="2014-06" db="EMBL/GenBank/DDBJ databases">
        <title>Whole Genome Sequences of Three Symbiotic Endozoicomonas Bacteria.</title>
        <authorList>
            <person name="Neave M.J."/>
            <person name="Apprill A."/>
            <person name="Voolstra C.R."/>
        </authorList>
    </citation>
    <scope>NUCLEOTIDE SEQUENCE [LARGE SCALE GENOMIC DNA]</scope>
    <source>
        <strain evidence="4 5">DSM 22380</strain>
    </source>
</reference>